<comment type="caution">
    <text evidence="1">The sequence shown here is derived from an EMBL/GenBank/DDBJ whole genome shotgun (WGS) entry which is preliminary data.</text>
</comment>
<evidence type="ECO:0000313" key="1">
    <source>
        <dbReference type="EMBL" id="KAJ1951565.1"/>
    </source>
</evidence>
<dbReference type="EMBL" id="JANBPW010000005">
    <property type="protein sequence ID" value="KAJ1951565.1"/>
    <property type="molecule type" value="Genomic_DNA"/>
</dbReference>
<reference evidence="1" key="1">
    <citation type="submission" date="2022-07" db="EMBL/GenBank/DDBJ databases">
        <title>Phylogenomic reconstructions and comparative analyses of Kickxellomycotina fungi.</title>
        <authorList>
            <person name="Reynolds N.K."/>
            <person name="Stajich J.E."/>
            <person name="Barry K."/>
            <person name="Grigoriev I.V."/>
            <person name="Crous P."/>
            <person name="Smith M.E."/>
        </authorList>
    </citation>
    <scope>NUCLEOTIDE SEQUENCE</scope>
    <source>
        <strain evidence="1">NRRL 5244</strain>
    </source>
</reference>
<protein>
    <submittedName>
        <fullName evidence="1">U4/U6 x U5 tri-snRNP complex subunit Prp1</fullName>
    </submittedName>
</protein>
<proteinExistence type="predicted"/>
<accession>A0ACC1JI59</accession>
<dbReference type="Proteomes" id="UP001150603">
    <property type="component" value="Unassembled WGS sequence"/>
</dbReference>
<name>A0ACC1JI59_9FUNG</name>
<sequence length="435" mass="48977">MAKAVQSLSQHGTTMDRDAWLDQAELCETDGYPAVCQAIIRATAHMGFEDSMESAEDQADVWASEADKFAHRHAVVTARALFELALEATPASMDLWRSAADLEREQGTIEDLEALLKRAVQYCPQAEVLWLIAAKEKWIKQGDVQGARLILEEAFRANPGSESIVLAAVKLESETEQYTRAKLLLERARTTEFDGQMGTSRIWMKSAVLLRQLDDLDTALTLTKQGLAIFPKSYKLWLIQAQLEIQQHQYEAARQTLSTALKQCPGSVELWVSAARLESSAHFNLQIRARAILERARVYSPKSPTLWLEQARLEADTIGNLPVARTLLARALQECPKSGQLWAESILLEPRPQRKAKSVDALKHADKDDPAVTCMIARLFWSERRVEKARTWFERAAKADPDYGDAWAWWLKFETDLAARTASGLIRIMDKCGRL</sequence>
<gene>
    <name evidence="1" type="primary">prp1_1</name>
    <name evidence="1" type="ORF">FBU59_000076</name>
</gene>
<evidence type="ECO:0000313" key="2">
    <source>
        <dbReference type="Proteomes" id="UP001150603"/>
    </source>
</evidence>
<organism evidence="1 2">
    <name type="scientific">Linderina macrospora</name>
    <dbReference type="NCBI Taxonomy" id="4868"/>
    <lineage>
        <taxon>Eukaryota</taxon>
        <taxon>Fungi</taxon>
        <taxon>Fungi incertae sedis</taxon>
        <taxon>Zoopagomycota</taxon>
        <taxon>Kickxellomycotina</taxon>
        <taxon>Kickxellomycetes</taxon>
        <taxon>Kickxellales</taxon>
        <taxon>Kickxellaceae</taxon>
        <taxon>Linderina</taxon>
    </lineage>
</organism>
<keyword evidence="2" id="KW-1185">Reference proteome</keyword>